<proteinExistence type="predicted"/>
<gene>
    <name evidence="1" type="ORF">Acj9p121</name>
</gene>
<keyword evidence="2" id="KW-1185">Reference proteome</keyword>
<dbReference type="EMBL" id="HM004124">
    <property type="protein sequence ID" value="ADG60021.1"/>
    <property type="molecule type" value="Genomic_DNA"/>
</dbReference>
<sequence>MAFSVGDIIVLPKSFFDANRFITQYFPLMKPGVFLQIKKISNFVDGLTGVSVLQDIESTEVFDISKVPELADYWCILDSSDNFRVIPQ</sequence>
<dbReference type="GeneID" id="9926555"/>
<organism evidence="1 2">
    <name type="scientific">Acinetobacter phage Acj9</name>
    <dbReference type="NCBI Taxonomy" id="760939"/>
    <lineage>
        <taxon>Viruses</taxon>
        <taxon>Duplodnaviria</taxon>
        <taxon>Heunggongvirae</taxon>
        <taxon>Uroviricota</taxon>
        <taxon>Caudoviricetes</taxon>
        <taxon>Pantevenvirales</taxon>
        <taxon>Straboviridae</taxon>
        <taxon>Twarogvirinae</taxon>
        <taxon>Acajnonavirus</taxon>
        <taxon>Acajnonavirus acj9</taxon>
    </lineage>
</organism>
<dbReference type="OrthoDB" id="38136at10239"/>
<protein>
    <submittedName>
        <fullName evidence="1">Uncharacterized protein</fullName>
    </submittedName>
</protein>
<evidence type="ECO:0000313" key="1">
    <source>
        <dbReference type="EMBL" id="ADG60021.1"/>
    </source>
</evidence>
<name>E5EPQ5_9CAUD</name>
<evidence type="ECO:0000313" key="2">
    <source>
        <dbReference type="Proteomes" id="UP000008731"/>
    </source>
</evidence>
<dbReference type="Proteomes" id="UP000008731">
    <property type="component" value="Segment"/>
</dbReference>
<accession>E5EPQ5</accession>
<dbReference type="RefSeq" id="YP_004010258.1">
    <property type="nucleotide sequence ID" value="NC_014663.1"/>
</dbReference>
<dbReference type="KEGG" id="vg:9926555"/>
<reference evidence="1 2" key="1">
    <citation type="journal article" date="2010" name="Virol. J.">
        <title>Genomes of the T4-related bacteriophages as windows on microbial genome evolution.</title>
        <authorList>
            <person name="Petrov V.M."/>
            <person name="Ratnayaka S."/>
            <person name="Nolan J.M."/>
            <person name="Miller E.S."/>
            <person name="Karam J.D."/>
        </authorList>
    </citation>
    <scope>NUCLEOTIDE SEQUENCE [LARGE SCALE GENOMIC DNA]</scope>
</reference>